<keyword evidence="2" id="KW-1185">Reference proteome</keyword>
<dbReference type="Proteomes" id="UP000814140">
    <property type="component" value="Unassembled WGS sequence"/>
</dbReference>
<reference evidence="1" key="1">
    <citation type="submission" date="2021-03" db="EMBL/GenBank/DDBJ databases">
        <authorList>
            <consortium name="DOE Joint Genome Institute"/>
            <person name="Ahrendt S."/>
            <person name="Looney B.P."/>
            <person name="Miyauchi S."/>
            <person name="Morin E."/>
            <person name="Drula E."/>
            <person name="Courty P.E."/>
            <person name="Chicoki N."/>
            <person name="Fauchery L."/>
            <person name="Kohler A."/>
            <person name="Kuo A."/>
            <person name="Labutti K."/>
            <person name="Pangilinan J."/>
            <person name="Lipzen A."/>
            <person name="Riley R."/>
            <person name="Andreopoulos W."/>
            <person name="He G."/>
            <person name="Johnson J."/>
            <person name="Barry K.W."/>
            <person name="Grigoriev I.V."/>
            <person name="Nagy L."/>
            <person name="Hibbett D."/>
            <person name="Henrissat B."/>
            <person name="Matheny P.B."/>
            <person name="Labbe J."/>
            <person name="Martin F."/>
        </authorList>
    </citation>
    <scope>NUCLEOTIDE SEQUENCE</scope>
    <source>
        <strain evidence="1">HHB10654</strain>
    </source>
</reference>
<protein>
    <submittedName>
        <fullName evidence="1">Uncharacterized protein</fullName>
    </submittedName>
</protein>
<evidence type="ECO:0000313" key="2">
    <source>
        <dbReference type="Proteomes" id="UP000814140"/>
    </source>
</evidence>
<sequence length="249" mass="29310">MTAEDLEHFDWETERRLMREDHTRRTLGEKWWARRSDALERTGYRLRPRFRADWVPSWVAENKEIWDAEDGEYLTWKVVMDTTRTSDGSYVFLKELRADLGTGEQDITAYLSSEPLSQAFLTFGKAVPFFTQIFEHNIAHRGCTLLNIVFDPSSMYPESFHPKRIDRTRDWKSKAKYFTRTQKPPRYYLVDFGLSRMYDPAAGPPLDTPIQGGDKSVPEHQNADSPKPWNPFFTGIYYIGNMIREEFTQ</sequence>
<evidence type="ECO:0000313" key="1">
    <source>
        <dbReference type="EMBL" id="KAI0057537.1"/>
    </source>
</evidence>
<gene>
    <name evidence="1" type="ORF">BV25DRAFT_1841547</name>
</gene>
<reference evidence="1" key="2">
    <citation type="journal article" date="2022" name="New Phytol.">
        <title>Evolutionary transition to the ectomycorrhizal habit in the genomes of a hyperdiverse lineage of mushroom-forming fungi.</title>
        <authorList>
            <person name="Looney B."/>
            <person name="Miyauchi S."/>
            <person name="Morin E."/>
            <person name="Drula E."/>
            <person name="Courty P.E."/>
            <person name="Kohler A."/>
            <person name="Kuo A."/>
            <person name="LaButti K."/>
            <person name="Pangilinan J."/>
            <person name="Lipzen A."/>
            <person name="Riley R."/>
            <person name="Andreopoulos W."/>
            <person name="He G."/>
            <person name="Johnson J."/>
            <person name="Nolan M."/>
            <person name="Tritt A."/>
            <person name="Barry K.W."/>
            <person name="Grigoriev I.V."/>
            <person name="Nagy L.G."/>
            <person name="Hibbett D."/>
            <person name="Henrissat B."/>
            <person name="Matheny P.B."/>
            <person name="Labbe J."/>
            <person name="Martin F.M."/>
        </authorList>
    </citation>
    <scope>NUCLEOTIDE SEQUENCE</scope>
    <source>
        <strain evidence="1">HHB10654</strain>
    </source>
</reference>
<dbReference type="EMBL" id="MU277245">
    <property type="protein sequence ID" value="KAI0057537.1"/>
    <property type="molecule type" value="Genomic_DNA"/>
</dbReference>
<feature type="non-terminal residue" evidence="1">
    <location>
        <position position="249"/>
    </location>
</feature>
<name>A0ACB8SMV1_9AGAM</name>
<proteinExistence type="predicted"/>
<accession>A0ACB8SMV1</accession>
<comment type="caution">
    <text evidence="1">The sequence shown here is derived from an EMBL/GenBank/DDBJ whole genome shotgun (WGS) entry which is preliminary data.</text>
</comment>
<organism evidence="1 2">
    <name type="scientific">Artomyces pyxidatus</name>
    <dbReference type="NCBI Taxonomy" id="48021"/>
    <lineage>
        <taxon>Eukaryota</taxon>
        <taxon>Fungi</taxon>
        <taxon>Dikarya</taxon>
        <taxon>Basidiomycota</taxon>
        <taxon>Agaricomycotina</taxon>
        <taxon>Agaricomycetes</taxon>
        <taxon>Russulales</taxon>
        <taxon>Auriscalpiaceae</taxon>
        <taxon>Artomyces</taxon>
    </lineage>
</organism>